<feature type="region of interest" description="Disordered" evidence="1">
    <location>
        <begin position="247"/>
        <end position="272"/>
    </location>
</feature>
<proteinExistence type="predicted"/>
<dbReference type="Proteomes" id="UP001642484">
    <property type="component" value="Unassembled WGS sequence"/>
</dbReference>
<gene>
    <name evidence="2" type="ORF">CCMP2556_LOCUS1485</name>
</gene>
<keyword evidence="3" id="KW-1185">Reference proteome</keyword>
<comment type="caution">
    <text evidence="2">The sequence shown here is derived from an EMBL/GenBank/DDBJ whole genome shotgun (WGS) entry which is preliminary data.</text>
</comment>
<accession>A0ABP0HFJ8</accession>
<name>A0ABP0HFJ8_9DINO</name>
<organism evidence="2 3">
    <name type="scientific">Durusdinium trenchii</name>
    <dbReference type="NCBI Taxonomy" id="1381693"/>
    <lineage>
        <taxon>Eukaryota</taxon>
        <taxon>Sar</taxon>
        <taxon>Alveolata</taxon>
        <taxon>Dinophyceae</taxon>
        <taxon>Suessiales</taxon>
        <taxon>Symbiodiniaceae</taxon>
        <taxon>Durusdinium</taxon>
    </lineage>
</organism>
<protein>
    <submittedName>
        <fullName evidence="2">Uncharacterized protein</fullName>
    </submittedName>
</protein>
<dbReference type="EMBL" id="CAXAMN010000492">
    <property type="protein sequence ID" value="CAK8988993.1"/>
    <property type="molecule type" value="Genomic_DNA"/>
</dbReference>
<sequence length="725" mass="81436">MRLKRLCTPTGAGKMNVPKEVFDQWQQGNREELQLALVKALKTHGYKDDGATRKLVRGEFCTQMFKLKEMKTQKDEELEGGWYTEERMERDLGYSKKFRYDESIEEFFVQTADTVKVKKSQLEGYKEVGMGDSEGMPELERGALVELPKETAPGSQPVNSVGDLKQQLDKFTESLHQKAAQVTAWILNLNTSPLDRAKKLVENVSDDKSKWFITKFQAAKEKARKPCVAIMAKEHVYRLLAAEVKSNKRKADADPPGDEALDDAQGAQKGAPAVQVAERAQAILDDDAANGFARKDRTLQRLARAGAAHSARDVFAALKDAALKVSMKISYVSLGQAREHPMILPSDFVLALTQRNRLALLLPDTTLDSSACVLEEYWRRFKLQFGADHDVFSHVPPEHLSSCVPIKIHGDEGRSKKKMPTMLLNFQPILGAGTSKSVLRSKRVQGESMKLNMLGNPEMTRFLCLAALKETYEEDDAVLPDAMKIIAEDLHRALTQGIDLPGGRKLRLACTSVKGDWPFLIAAADLNRHFRLAEGFNDNFAVRRLFFDLVSMHVLCSAVLVGKCVPSSIAEEFLESALMQPDRAELVLLDRRLALILLVAKSINSCMRKLYGAGAWLRDDEAAGIAADGLCACRGYRALATESLERGEPRFPLHSKFHMLVHTFRNMELDARKLTWQESPMCDNCQMDEGFVGQLARYSRRVSPKSTIHRMLDVYLTSLWRLWRT</sequence>
<evidence type="ECO:0000313" key="3">
    <source>
        <dbReference type="Proteomes" id="UP001642484"/>
    </source>
</evidence>
<reference evidence="2 3" key="1">
    <citation type="submission" date="2024-02" db="EMBL/GenBank/DDBJ databases">
        <authorList>
            <person name="Chen Y."/>
            <person name="Shah S."/>
            <person name="Dougan E. K."/>
            <person name="Thang M."/>
            <person name="Chan C."/>
        </authorList>
    </citation>
    <scope>NUCLEOTIDE SEQUENCE [LARGE SCALE GENOMIC DNA]</scope>
</reference>
<evidence type="ECO:0000313" key="2">
    <source>
        <dbReference type="EMBL" id="CAK8988993.1"/>
    </source>
</evidence>
<evidence type="ECO:0000256" key="1">
    <source>
        <dbReference type="SAM" id="MobiDB-lite"/>
    </source>
</evidence>